<organism evidence="3 4">
    <name type="scientific">Candidatus Aphodosoma intestinipullorum</name>
    <dbReference type="NCBI Taxonomy" id="2840674"/>
    <lineage>
        <taxon>Bacteria</taxon>
        <taxon>Pseudomonadati</taxon>
        <taxon>Bacteroidota</taxon>
        <taxon>Bacteroidia</taxon>
        <taxon>Bacteroidales</taxon>
        <taxon>Candidatus Aphodosoma</taxon>
    </lineage>
</organism>
<proteinExistence type="predicted"/>
<evidence type="ECO:0000259" key="2">
    <source>
        <dbReference type="Pfam" id="PF13568"/>
    </source>
</evidence>
<accession>A0A940DKJ9</accession>
<feature type="chain" id="PRO_5036944227" evidence="1">
    <location>
        <begin position="20"/>
        <end position="232"/>
    </location>
</feature>
<protein>
    <submittedName>
        <fullName evidence="3">PorT family protein</fullName>
    </submittedName>
</protein>
<dbReference type="InterPro" id="IPR025665">
    <property type="entry name" value="Beta-barrel_OMP_2"/>
</dbReference>
<sequence length="232" mass="26730">MKRAVIYIVMSLCILGAKAQNLINADDKLVHFGFNVGINVMDFGIKSSMTPIDGKIYQSEVSSLTPGFSVGVIGDLRLHKFFNLRLIPSLHLGERTLTYMNDIDDELFKTTIKSTCITVPLYIKYSAVRVKNYRPYLLVGGGVNFDLAHDKTKPILLDYTDYFIEFGFGWTIYFEYFRLSPEIKFAIGFNNVHTSWEDRKHENGYLDPEHQKYNDALSRLTSRMFTLVFNFE</sequence>
<dbReference type="Pfam" id="PF13568">
    <property type="entry name" value="OMP_b-brl_2"/>
    <property type="match status" value="1"/>
</dbReference>
<keyword evidence="1" id="KW-0732">Signal</keyword>
<feature type="signal peptide" evidence="1">
    <location>
        <begin position="1"/>
        <end position="19"/>
    </location>
</feature>
<reference evidence="3" key="2">
    <citation type="journal article" date="2021" name="PeerJ">
        <title>Extensive microbial diversity within the chicken gut microbiome revealed by metagenomics and culture.</title>
        <authorList>
            <person name="Gilroy R."/>
            <person name="Ravi A."/>
            <person name="Getino M."/>
            <person name="Pursley I."/>
            <person name="Horton D.L."/>
            <person name="Alikhan N.F."/>
            <person name="Baker D."/>
            <person name="Gharbi K."/>
            <person name="Hall N."/>
            <person name="Watson M."/>
            <person name="Adriaenssens E.M."/>
            <person name="Foster-Nyarko E."/>
            <person name="Jarju S."/>
            <person name="Secka A."/>
            <person name="Antonio M."/>
            <person name="Oren A."/>
            <person name="Chaudhuri R.R."/>
            <person name="La Ragione R."/>
            <person name="Hildebrand F."/>
            <person name="Pallen M.J."/>
        </authorList>
    </citation>
    <scope>NUCLEOTIDE SEQUENCE</scope>
    <source>
        <strain evidence="3">3924</strain>
    </source>
</reference>
<dbReference type="AlphaFoldDB" id="A0A940DKJ9"/>
<feature type="domain" description="Outer membrane protein beta-barrel" evidence="2">
    <location>
        <begin position="28"/>
        <end position="193"/>
    </location>
</feature>
<comment type="caution">
    <text evidence="3">The sequence shown here is derived from an EMBL/GenBank/DDBJ whole genome shotgun (WGS) entry which is preliminary data.</text>
</comment>
<dbReference type="Proteomes" id="UP000712007">
    <property type="component" value="Unassembled WGS sequence"/>
</dbReference>
<evidence type="ECO:0000313" key="4">
    <source>
        <dbReference type="Proteomes" id="UP000712007"/>
    </source>
</evidence>
<evidence type="ECO:0000313" key="3">
    <source>
        <dbReference type="EMBL" id="MBO8440136.1"/>
    </source>
</evidence>
<gene>
    <name evidence="3" type="ORF">IAC51_05735</name>
</gene>
<dbReference type="EMBL" id="JADIMV010000099">
    <property type="protein sequence ID" value="MBO8440136.1"/>
    <property type="molecule type" value="Genomic_DNA"/>
</dbReference>
<reference evidence="3" key="1">
    <citation type="submission" date="2020-10" db="EMBL/GenBank/DDBJ databases">
        <authorList>
            <person name="Gilroy R."/>
        </authorList>
    </citation>
    <scope>NUCLEOTIDE SEQUENCE</scope>
    <source>
        <strain evidence="3">3924</strain>
    </source>
</reference>
<evidence type="ECO:0000256" key="1">
    <source>
        <dbReference type="SAM" id="SignalP"/>
    </source>
</evidence>
<name>A0A940DKJ9_9BACT</name>